<dbReference type="AlphaFoldDB" id="A0A7T8KBH2"/>
<dbReference type="OrthoDB" id="6764275at2759"/>
<proteinExistence type="predicted"/>
<keyword evidence="2" id="KW-1185">Reference proteome</keyword>
<evidence type="ECO:0000313" key="2">
    <source>
        <dbReference type="Proteomes" id="UP000595437"/>
    </source>
</evidence>
<dbReference type="Proteomes" id="UP000595437">
    <property type="component" value="Chromosome 3"/>
</dbReference>
<dbReference type="Gene3D" id="3.30.420.10">
    <property type="entry name" value="Ribonuclease H-like superfamily/Ribonuclease H"/>
    <property type="match status" value="1"/>
</dbReference>
<accession>A0A7T8KBH2</accession>
<organism evidence="1 2">
    <name type="scientific">Caligus rogercresseyi</name>
    <name type="common">Sea louse</name>
    <dbReference type="NCBI Taxonomy" id="217165"/>
    <lineage>
        <taxon>Eukaryota</taxon>
        <taxon>Metazoa</taxon>
        <taxon>Ecdysozoa</taxon>
        <taxon>Arthropoda</taxon>
        <taxon>Crustacea</taxon>
        <taxon>Multicrustacea</taxon>
        <taxon>Hexanauplia</taxon>
        <taxon>Copepoda</taxon>
        <taxon>Siphonostomatoida</taxon>
        <taxon>Caligidae</taxon>
        <taxon>Caligus</taxon>
    </lineage>
</organism>
<protein>
    <submittedName>
        <fullName evidence="1">Uncharacterized protein</fullName>
    </submittedName>
</protein>
<dbReference type="GO" id="GO:0003676">
    <property type="term" value="F:nucleic acid binding"/>
    <property type="evidence" value="ECO:0007669"/>
    <property type="project" value="InterPro"/>
</dbReference>
<dbReference type="EMBL" id="CP045892">
    <property type="protein sequence ID" value="QQP52831.1"/>
    <property type="molecule type" value="Genomic_DNA"/>
</dbReference>
<gene>
    <name evidence="1" type="ORF">FKW44_005096</name>
</gene>
<reference evidence="2" key="1">
    <citation type="submission" date="2021-01" db="EMBL/GenBank/DDBJ databases">
        <title>Caligus Genome Assembly.</title>
        <authorList>
            <person name="Gallardo-Escarate C."/>
        </authorList>
    </citation>
    <scope>NUCLEOTIDE SEQUENCE [LARGE SCALE GENOMIC DNA]</scope>
</reference>
<dbReference type="InterPro" id="IPR036397">
    <property type="entry name" value="RNaseH_sf"/>
</dbReference>
<dbReference type="PANTHER" id="PTHR47326">
    <property type="entry name" value="TRANSPOSABLE ELEMENT TC3 TRANSPOSASE-LIKE PROTEIN"/>
    <property type="match status" value="1"/>
</dbReference>
<dbReference type="PANTHER" id="PTHR47326:SF1">
    <property type="entry name" value="HTH PSQ-TYPE DOMAIN-CONTAINING PROTEIN"/>
    <property type="match status" value="1"/>
</dbReference>
<name>A0A7T8KBH2_CALRO</name>
<feature type="non-terminal residue" evidence="1">
    <location>
        <position position="1"/>
    </location>
</feature>
<evidence type="ECO:0000313" key="1">
    <source>
        <dbReference type="EMBL" id="QQP52831.1"/>
    </source>
</evidence>
<sequence length="80" mass="9203">HSPDLNPLDFHFWAEAQTQVYKEKPDSIESLIQCVQTFAEGYRQETIKNVCKNVLKRASFCLQAGGGHFQQLLLLQMCFL</sequence>